<accession>A0ABV1HDH6</accession>
<protein>
    <recommendedName>
        <fullName evidence="4">DUF3784 domain-containing protein</fullName>
    </recommendedName>
</protein>
<keyword evidence="3" id="KW-1185">Reference proteome</keyword>
<keyword evidence="1" id="KW-1133">Transmembrane helix</keyword>
<comment type="caution">
    <text evidence="2">The sequence shown here is derived from an EMBL/GenBank/DDBJ whole genome shotgun (WGS) entry which is preliminary data.</text>
</comment>
<evidence type="ECO:0008006" key="4">
    <source>
        <dbReference type="Google" id="ProtNLM"/>
    </source>
</evidence>
<organism evidence="2 3">
    <name type="scientific">Maccoyibacter intestinihominis</name>
    <dbReference type="NCBI Taxonomy" id="3133499"/>
    <lineage>
        <taxon>Bacteria</taxon>
        <taxon>Bacillati</taxon>
        <taxon>Bacillota</taxon>
        <taxon>Clostridia</taxon>
        <taxon>Lachnospirales</taxon>
        <taxon>Lachnospiraceae</taxon>
        <taxon>Maccoyibacter</taxon>
    </lineage>
</organism>
<feature type="transmembrane region" description="Helical" evidence="1">
    <location>
        <begin position="62"/>
        <end position="81"/>
    </location>
</feature>
<dbReference type="EMBL" id="JBBMEX010000007">
    <property type="protein sequence ID" value="MEQ2557772.1"/>
    <property type="molecule type" value="Genomic_DNA"/>
</dbReference>
<dbReference type="RefSeq" id="WP_353530812.1">
    <property type="nucleotide sequence ID" value="NZ_JBBMEX010000007.1"/>
</dbReference>
<dbReference type="Proteomes" id="UP001454489">
    <property type="component" value="Unassembled WGS sequence"/>
</dbReference>
<reference evidence="2 3" key="1">
    <citation type="submission" date="2024-03" db="EMBL/GenBank/DDBJ databases">
        <title>Human intestinal bacterial collection.</title>
        <authorList>
            <person name="Pauvert C."/>
            <person name="Hitch T.C.A."/>
            <person name="Clavel T."/>
        </authorList>
    </citation>
    <scope>NUCLEOTIDE SEQUENCE [LARGE SCALE GENOMIC DNA]</scope>
    <source>
        <strain evidence="2 3">CLA-AA-H185</strain>
    </source>
</reference>
<feature type="transmembrane region" description="Helical" evidence="1">
    <location>
        <begin position="87"/>
        <end position="104"/>
    </location>
</feature>
<evidence type="ECO:0000313" key="2">
    <source>
        <dbReference type="EMBL" id="MEQ2557772.1"/>
    </source>
</evidence>
<name>A0ABV1HDH6_9FIRM</name>
<keyword evidence="1" id="KW-0812">Transmembrane</keyword>
<evidence type="ECO:0000313" key="3">
    <source>
        <dbReference type="Proteomes" id="UP001454489"/>
    </source>
</evidence>
<keyword evidence="1" id="KW-0472">Membrane</keyword>
<feature type="transmembrane region" description="Helical" evidence="1">
    <location>
        <begin position="6"/>
        <end position="26"/>
    </location>
</feature>
<sequence>MESINFLMIFDIVILGYGFLIVRGALQMHKTNVPASMLIPAEELTGCKDPVGFCEAMYQKTLVFGILCIVYGAVCTINEYGLGSIKLLNIIALTVFIIAVLWFCKEMRSAREKYLK</sequence>
<proteinExistence type="predicted"/>
<gene>
    <name evidence="2" type="ORF">WMO43_07810</name>
</gene>
<evidence type="ECO:0000256" key="1">
    <source>
        <dbReference type="SAM" id="Phobius"/>
    </source>
</evidence>